<sequence length="191" mass="21300">MDDKQAVLEQLRASMRAIERGGRAAGAGRSGGQEKGHDAAMSKIVRLVNHREHSTSSLRKRLLQASFDEAVAEAAIQRAVELGLVDDARYANILVGSRIAQGRGCQGIARELLDNHIDPETVSAFVEYRDEVAPQREADQAVELLRKRPPRAKNQRDAAYRRLRQKGYDNATAIEAVNRWMDEAREEACRP</sequence>
<accession>A0A9E6SV04</accession>
<evidence type="ECO:0000256" key="3">
    <source>
        <dbReference type="ARBA" id="ARBA00018111"/>
    </source>
</evidence>
<proteinExistence type="inferred from homology"/>
<evidence type="ECO:0000313" key="11">
    <source>
        <dbReference type="Proteomes" id="UP000671910"/>
    </source>
</evidence>
<dbReference type="RefSeq" id="WP_166338741.1">
    <property type="nucleotide sequence ID" value="NZ_CP072829.1"/>
</dbReference>
<organism evidence="9 11">
    <name type="scientific">Xiamenia xianingshaonis</name>
    <dbReference type="NCBI Taxonomy" id="2682776"/>
    <lineage>
        <taxon>Bacteria</taxon>
        <taxon>Bacillati</taxon>
        <taxon>Actinomycetota</taxon>
        <taxon>Coriobacteriia</taxon>
        <taxon>Eggerthellales</taxon>
        <taxon>Eggerthellaceae</taxon>
        <taxon>Xiamenia</taxon>
    </lineage>
</organism>
<feature type="domain" description="RecX first three-helical" evidence="7">
    <location>
        <begin position="40"/>
        <end position="78"/>
    </location>
</feature>
<evidence type="ECO:0000256" key="4">
    <source>
        <dbReference type="ARBA" id="ARBA00022490"/>
    </source>
</evidence>
<dbReference type="Gene3D" id="1.10.10.10">
    <property type="entry name" value="Winged helix-like DNA-binding domain superfamily/Winged helix DNA-binding domain"/>
    <property type="match status" value="2"/>
</dbReference>
<evidence type="ECO:0000256" key="6">
    <source>
        <dbReference type="SAM" id="MobiDB-lite"/>
    </source>
</evidence>
<evidence type="ECO:0000313" key="9">
    <source>
        <dbReference type="EMBL" id="QTU85071.1"/>
    </source>
</evidence>
<dbReference type="GO" id="GO:0006282">
    <property type="term" value="P:regulation of DNA repair"/>
    <property type="evidence" value="ECO:0007669"/>
    <property type="project" value="UniProtKB-UniRule"/>
</dbReference>
<dbReference type="EMBL" id="WPCR01000003">
    <property type="protein sequence ID" value="NHM13702.1"/>
    <property type="molecule type" value="Genomic_DNA"/>
</dbReference>
<dbReference type="Proteomes" id="UP000671910">
    <property type="component" value="Chromosome"/>
</dbReference>
<dbReference type="PANTHER" id="PTHR33602:SF1">
    <property type="entry name" value="REGULATORY PROTEIN RECX FAMILY PROTEIN"/>
    <property type="match status" value="1"/>
</dbReference>
<dbReference type="Pfam" id="PF21982">
    <property type="entry name" value="RecX_HTH1"/>
    <property type="match status" value="1"/>
</dbReference>
<dbReference type="Proteomes" id="UP000636394">
    <property type="component" value="Unassembled WGS sequence"/>
</dbReference>
<feature type="region of interest" description="Disordered" evidence="6">
    <location>
        <begin position="19"/>
        <end position="38"/>
    </location>
</feature>
<comment type="similarity">
    <text evidence="2 5">Belongs to the RecX family.</text>
</comment>
<keyword evidence="4 5" id="KW-0963">Cytoplasm</keyword>
<keyword evidence="10" id="KW-1185">Reference proteome</keyword>
<evidence type="ECO:0000256" key="2">
    <source>
        <dbReference type="ARBA" id="ARBA00009695"/>
    </source>
</evidence>
<evidence type="ECO:0000256" key="1">
    <source>
        <dbReference type="ARBA" id="ARBA00004496"/>
    </source>
</evidence>
<dbReference type="EMBL" id="CP072829">
    <property type="protein sequence ID" value="QTU85071.1"/>
    <property type="molecule type" value="Genomic_DNA"/>
</dbReference>
<dbReference type="KEGG" id="ebz:J7S26_03975"/>
<evidence type="ECO:0000259" key="7">
    <source>
        <dbReference type="Pfam" id="PF21982"/>
    </source>
</evidence>
<evidence type="ECO:0000256" key="5">
    <source>
        <dbReference type="HAMAP-Rule" id="MF_01114"/>
    </source>
</evidence>
<dbReference type="AlphaFoldDB" id="A0A9E6SV04"/>
<evidence type="ECO:0000313" key="8">
    <source>
        <dbReference type="EMBL" id="NHM13702.1"/>
    </source>
</evidence>
<reference evidence="9" key="2">
    <citation type="submission" date="2021-04" db="EMBL/GenBank/DDBJ databases">
        <title>Novel species in family Eggerthellaceae.</title>
        <authorList>
            <person name="Zhang G."/>
        </authorList>
    </citation>
    <scope>NUCLEOTIDE SEQUENCE</scope>
    <source>
        <strain evidence="9">Zg-886</strain>
    </source>
</reference>
<reference evidence="8 10" key="1">
    <citation type="submission" date="2019-11" db="EMBL/GenBank/DDBJ databases">
        <title>Eggerthellaceae novel genus isolated from the rectal contents of marmort.</title>
        <authorList>
            <person name="Zhang G."/>
        </authorList>
    </citation>
    <scope>NUCLEOTIDE SEQUENCE [LARGE SCALE GENOMIC DNA]</scope>
    <source>
        <strain evidence="8">Zg-886</strain>
        <strain evidence="10">zg-886</strain>
    </source>
</reference>
<comment type="subcellular location">
    <subcellularLocation>
        <location evidence="1 5">Cytoplasm</location>
    </subcellularLocation>
</comment>
<dbReference type="InterPro" id="IPR053926">
    <property type="entry name" value="RecX_HTH_1st"/>
</dbReference>
<dbReference type="GO" id="GO:0005737">
    <property type="term" value="C:cytoplasm"/>
    <property type="evidence" value="ECO:0007669"/>
    <property type="project" value="UniProtKB-SubCell"/>
</dbReference>
<dbReference type="HAMAP" id="MF_01114">
    <property type="entry name" value="RecX"/>
    <property type="match status" value="1"/>
</dbReference>
<gene>
    <name evidence="5" type="primary">recX</name>
    <name evidence="8" type="ORF">GMI68_02755</name>
    <name evidence="9" type="ORF">J7S26_03975</name>
</gene>
<name>A0A9E6SV04_9ACTN</name>
<dbReference type="InterPro" id="IPR003783">
    <property type="entry name" value="Regulatory_RecX"/>
</dbReference>
<dbReference type="PANTHER" id="PTHR33602">
    <property type="entry name" value="REGULATORY PROTEIN RECX FAMILY PROTEIN"/>
    <property type="match status" value="1"/>
</dbReference>
<evidence type="ECO:0000313" key="10">
    <source>
        <dbReference type="Proteomes" id="UP000636394"/>
    </source>
</evidence>
<comment type="function">
    <text evidence="5">Modulates RecA activity.</text>
</comment>
<dbReference type="InterPro" id="IPR036388">
    <property type="entry name" value="WH-like_DNA-bd_sf"/>
</dbReference>
<protein>
    <recommendedName>
        <fullName evidence="3 5">Regulatory protein RecX</fullName>
    </recommendedName>
</protein>